<evidence type="ECO:0000256" key="1">
    <source>
        <dbReference type="ARBA" id="ARBA00000085"/>
    </source>
</evidence>
<dbReference type="Pfam" id="PF00512">
    <property type="entry name" value="HisKA"/>
    <property type="match status" value="1"/>
</dbReference>
<gene>
    <name evidence="13" type="ORF">GCM10010185_70770</name>
</gene>
<feature type="domain" description="HAMP" evidence="12">
    <location>
        <begin position="306"/>
        <end position="358"/>
    </location>
</feature>
<reference evidence="13" key="1">
    <citation type="journal article" date="2014" name="Int. J. Syst. Evol. Microbiol.">
        <title>Complete genome sequence of Corynebacterium casei LMG S-19264T (=DSM 44701T), isolated from a smear-ripened cheese.</title>
        <authorList>
            <consortium name="US DOE Joint Genome Institute (JGI-PGF)"/>
            <person name="Walter F."/>
            <person name="Albersmeier A."/>
            <person name="Kalinowski J."/>
            <person name="Ruckert C."/>
        </authorList>
    </citation>
    <scope>NUCLEOTIDE SEQUENCE</scope>
    <source>
        <strain evidence="13">JCM 3313</strain>
    </source>
</reference>
<evidence type="ECO:0000256" key="8">
    <source>
        <dbReference type="ARBA" id="ARBA00022989"/>
    </source>
</evidence>
<dbReference type="GO" id="GO:0005886">
    <property type="term" value="C:plasma membrane"/>
    <property type="evidence" value="ECO:0007669"/>
    <property type="project" value="UniProtKB-SubCell"/>
</dbReference>
<dbReference type="InterPro" id="IPR005467">
    <property type="entry name" value="His_kinase_dom"/>
</dbReference>
<evidence type="ECO:0000256" key="2">
    <source>
        <dbReference type="ARBA" id="ARBA00004236"/>
    </source>
</evidence>
<dbReference type="SUPFAM" id="SSF158472">
    <property type="entry name" value="HAMP domain-like"/>
    <property type="match status" value="1"/>
</dbReference>
<keyword evidence="8" id="KW-1133">Transmembrane helix</keyword>
<dbReference type="CDD" id="cd00082">
    <property type="entry name" value="HisKA"/>
    <property type="match status" value="1"/>
</dbReference>
<dbReference type="SUPFAM" id="SSF55874">
    <property type="entry name" value="ATPase domain of HSP90 chaperone/DNA topoisomerase II/histidine kinase"/>
    <property type="match status" value="1"/>
</dbReference>
<evidence type="ECO:0000256" key="9">
    <source>
        <dbReference type="ARBA" id="ARBA00023012"/>
    </source>
</evidence>
<keyword evidence="10" id="KW-0732">Signal</keyword>
<dbReference type="PANTHER" id="PTHR43711:SF1">
    <property type="entry name" value="HISTIDINE KINASE 1"/>
    <property type="match status" value="1"/>
</dbReference>
<dbReference type="SMART" id="SM00304">
    <property type="entry name" value="HAMP"/>
    <property type="match status" value="1"/>
</dbReference>
<organism evidence="13 14">
    <name type="scientific">Saccharothrix coeruleofusca</name>
    <dbReference type="NCBI Taxonomy" id="33919"/>
    <lineage>
        <taxon>Bacteria</taxon>
        <taxon>Bacillati</taxon>
        <taxon>Actinomycetota</taxon>
        <taxon>Actinomycetes</taxon>
        <taxon>Pseudonocardiales</taxon>
        <taxon>Pseudonocardiaceae</taxon>
        <taxon>Saccharothrix</taxon>
    </lineage>
</organism>
<dbReference type="InterPro" id="IPR050736">
    <property type="entry name" value="Sensor_HK_Regulatory"/>
</dbReference>
<dbReference type="Pfam" id="PF02518">
    <property type="entry name" value="HATPase_c"/>
    <property type="match status" value="1"/>
</dbReference>
<dbReference type="InterPro" id="IPR036097">
    <property type="entry name" value="HisK_dim/P_sf"/>
</dbReference>
<reference evidence="13" key="2">
    <citation type="submission" date="2020-09" db="EMBL/GenBank/DDBJ databases">
        <authorList>
            <person name="Sun Q."/>
            <person name="Ohkuma M."/>
        </authorList>
    </citation>
    <scope>NUCLEOTIDE SEQUENCE</scope>
    <source>
        <strain evidence="13">JCM 3313</strain>
    </source>
</reference>
<dbReference type="CDD" id="cd00075">
    <property type="entry name" value="HATPase"/>
    <property type="match status" value="1"/>
</dbReference>
<dbReference type="FunFam" id="3.30.565.10:FF:000006">
    <property type="entry name" value="Sensor histidine kinase WalK"/>
    <property type="match status" value="1"/>
</dbReference>
<proteinExistence type="predicted"/>
<dbReference type="Pfam" id="PF00672">
    <property type="entry name" value="HAMP"/>
    <property type="match status" value="1"/>
</dbReference>
<comment type="caution">
    <text evidence="13">The sequence shown here is derived from an EMBL/GenBank/DDBJ whole genome shotgun (WGS) entry which is preliminary data.</text>
</comment>
<dbReference type="InterPro" id="IPR003660">
    <property type="entry name" value="HAMP_dom"/>
</dbReference>
<accession>A0A918AXV0</accession>
<evidence type="ECO:0000256" key="4">
    <source>
        <dbReference type="ARBA" id="ARBA00022553"/>
    </source>
</evidence>
<keyword evidence="5" id="KW-0808">Transferase</keyword>
<dbReference type="InterPro" id="IPR036890">
    <property type="entry name" value="HATPase_C_sf"/>
</dbReference>
<dbReference type="PANTHER" id="PTHR43711">
    <property type="entry name" value="TWO-COMPONENT HISTIDINE KINASE"/>
    <property type="match status" value="1"/>
</dbReference>
<dbReference type="Gene3D" id="3.30.565.10">
    <property type="entry name" value="Histidine kinase-like ATPase, C-terminal domain"/>
    <property type="match status" value="1"/>
</dbReference>
<keyword evidence="6" id="KW-0812">Transmembrane</keyword>
<evidence type="ECO:0000256" key="6">
    <source>
        <dbReference type="ARBA" id="ARBA00022692"/>
    </source>
</evidence>
<dbReference type="SMART" id="SM00388">
    <property type="entry name" value="HisKA"/>
    <property type="match status" value="1"/>
</dbReference>
<feature type="signal peptide" evidence="10">
    <location>
        <begin position="1"/>
        <end position="25"/>
    </location>
</feature>
<dbReference type="AlphaFoldDB" id="A0A918AXV0"/>
<dbReference type="PROSITE" id="PS51257">
    <property type="entry name" value="PROKAR_LIPOPROTEIN"/>
    <property type="match status" value="1"/>
</dbReference>
<name>A0A918AXV0_9PSEU</name>
<evidence type="ECO:0000256" key="10">
    <source>
        <dbReference type="SAM" id="SignalP"/>
    </source>
</evidence>
<dbReference type="SUPFAM" id="SSF47384">
    <property type="entry name" value="Homodimeric domain of signal transducing histidine kinase"/>
    <property type="match status" value="1"/>
</dbReference>
<dbReference type="InterPro" id="IPR003661">
    <property type="entry name" value="HisK_dim/P_dom"/>
</dbReference>
<keyword evidence="8" id="KW-0472">Membrane</keyword>
<keyword evidence="14" id="KW-1185">Reference proteome</keyword>
<dbReference type="RefSeq" id="WP_189227683.1">
    <property type="nucleotide sequence ID" value="NZ_BMRG01000033.1"/>
</dbReference>
<dbReference type="InterPro" id="IPR003594">
    <property type="entry name" value="HATPase_dom"/>
</dbReference>
<evidence type="ECO:0000256" key="3">
    <source>
        <dbReference type="ARBA" id="ARBA00012438"/>
    </source>
</evidence>
<sequence length="583" mass="61858">MPGRPRGLRRLLLAGTVLVSACSIAATTWLSVQSTTETLRAEQGRAQEGLARVHDAVLGYGATHPAWTGVAPLLAELSRETGLRIRLTTPERVLIGGAFGPDDPPLADQPSAVVDPLNVDLPAGRGGAGDRIDPRAVGPFRLTAEEREISRTRAQEDVDCARGRGVAAEVRTNEAGRSFAWPTTDGCASSTRTTDTEEKALRLLNAYSRQCHADTGTTYHPVLLDVDGSLMALVDEGGQRSHEECLASARRTLLTSYVAPAALLFVGEPVRSHTVVGLPAAGVARIALAASLVLVLAVGVSSLLAGRVLRPLTALTEAARRMRAGDLSARARVAARWEVAEVAAAFNDMSEHLARAEALRKNLVNDLSHELRTPLGTMRGWLVAAQEGVAELDQDLLDLLLQETLVLQHLVDDLQELAAADAGELRLRPEPVDAAELLAGVAAAHRVEADLPDGGGLPLVADPVRLRQVVRNLVVNAVQHTPADGRVVVRGRLRDGEVVLEVVDSGRGIAAEDLPHVFDRFWRADRSRARATGGRGLGLAIAKHHVVAHGGTITVTSEVGKGTTFTVRLPAGRLPAKESEQGI</sequence>
<dbReference type="GO" id="GO:0000155">
    <property type="term" value="F:phosphorelay sensor kinase activity"/>
    <property type="evidence" value="ECO:0007669"/>
    <property type="project" value="InterPro"/>
</dbReference>
<dbReference type="CDD" id="cd06225">
    <property type="entry name" value="HAMP"/>
    <property type="match status" value="1"/>
</dbReference>
<evidence type="ECO:0000313" key="13">
    <source>
        <dbReference type="EMBL" id="GGP86856.1"/>
    </source>
</evidence>
<evidence type="ECO:0000256" key="5">
    <source>
        <dbReference type="ARBA" id="ARBA00022679"/>
    </source>
</evidence>
<dbReference type="InterPro" id="IPR004358">
    <property type="entry name" value="Sig_transdc_His_kin-like_C"/>
</dbReference>
<dbReference type="Gene3D" id="6.10.340.10">
    <property type="match status" value="1"/>
</dbReference>
<keyword evidence="7 13" id="KW-0418">Kinase</keyword>
<feature type="chain" id="PRO_5037667932" description="histidine kinase" evidence="10">
    <location>
        <begin position="26"/>
        <end position="583"/>
    </location>
</feature>
<dbReference type="SMART" id="SM00387">
    <property type="entry name" value="HATPase_c"/>
    <property type="match status" value="1"/>
</dbReference>
<dbReference type="Gene3D" id="1.10.287.130">
    <property type="match status" value="1"/>
</dbReference>
<keyword evidence="4" id="KW-0597">Phosphoprotein</keyword>
<dbReference type="EC" id="2.7.13.3" evidence="3"/>
<dbReference type="PROSITE" id="PS50109">
    <property type="entry name" value="HIS_KIN"/>
    <property type="match status" value="1"/>
</dbReference>
<keyword evidence="9" id="KW-0902">Two-component regulatory system</keyword>
<evidence type="ECO:0000313" key="14">
    <source>
        <dbReference type="Proteomes" id="UP000639606"/>
    </source>
</evidence>
<evidence type="ECO:0000256" key="7">
    <source>
        <dbReference type="ARBA" id="ARBA00022777"/>
    </source>
</evidence>
<evidence type="ECO:0000259" key="11">
    <source>
        <dbReference type="PROSITE" id="PS50109"/>
    </source>
</evidence>
<comment type="catalytic activity">
    <reaction evidence="1">
        <text>ATP + protein L-histidine = ADP + protein N-phospho-L-histidine.</text>
        <dbReference type="EC" id="2.7.13.3"/>
    </reaction>
</comment>
<dbReference type="EMBL" id="BMRG01000033">
    <property type="protein sequence ID" value="GGP86856.1"/>
    <property type="molecule type" value="Genomic_DNA"/>
</dbReference>
<evidence type="ECO:0000259" key="12">
    <source>
        <dbReference type="PROSITE" id="PS50885"/>
    </source>
</evidence>
<dbReference type="PROSITE" id="PS50885">
    <property type="entry name" value="HAMP"/>
    <property type="match status" value="1"/>
</dbReference>
<dbReference type="Proteomes" id="UP000639606">
    <property type="component" value="Unassembled WGS sequence"/>
</dbReference>
<protein>
    <recommendedName>
        <fullName evidence="3">histidine kinase</fullName>
        <ecNumber evidence="3">2.7.13.3</ecNumber>
    </recommendedName>
</protein>
<dbReference type="PRINTS" id="PR00344">
    <property type="entry name" value="BCTRLSENSOR"/>
</dbReference>
<comment type="subcellular location">
    <subcellularLocation>
        <location evidence="2">Cell membrane</location>
    </subcellularLocation>
</comment>
<feature type="domain" description="Histidine kinase" evidence="11">
    <location>
        <begin position="366"/>
        <end position="573"/>
    </location>
</feature>